<comment type="caution">
    <text evidence="2">The sequence shown here is derived from an EMBL/GenBank/DDBJ whole genome shotgun (WGS) entry which is preliminary data.</text>
</comment>
<evidence type="ECO:0000313" key="2">
    <source>
        <dbReference type="EMBL" id="KAJ7222491.1"/>
    </source>
</evidence>
<dbReference type="EMBL" id="JARJCW010000007">
    <property type="protein sequence ID" value="KAJ7222491.1"/>
    <property type="molecule type" value="Genomic_DNA"/>
</dbReference>
<gene>
    <name evidence="2" type="ORF">GGX14DRAFT_388286</name>
</gene>
<protein>
    <submittedName>
        <fullName evidence="2">Uncharacterized protein</fullName>
    </submittedName>
</protein>
<sequence>MCATALDACQQAAAFLQSHLHPVVPFQHPPHAHSIVLAALKSPSYPAIGSGLVRCPQVCEELAVPFKWCPQHSCGLESPLNGRSATPCKGTGIIANIGLFNRLGPKKENQIEVHQFFHTKKPLNGGGRLLVLLHGPGQSMLAVPAAPMHSSAQGLTVRVAVPTMSMAVVVVPRAVDVHRGKRRDGSQARRVSPVAAPHGVAPPVAATRPFSDPRAAAAAVRSPLAARASRDTPADCSATSPALCVSNPNFKTKLALQRQDFDHIVTQTFDDDSIANQSTSRYGPQASLIPSSLSQLYSTRRTVSMLIPTAICSFPASLSTFIVYFLKPLYDSSNPLGFVLYLLVLWSPRSKLAALYSELQTASPNALQNYSVHCILTSRTLDLPPIALMLYPTIVV</sequence>
<name>A0AAD7E105_9AGAR</name>
<evidence type="ECO:0000313" key="3">
    <source>
        <dbReference type="Proteomes" id="UP001219525"/>
    </source>
</evidence>
<evidence type="ECO:0000256" key="1">
    <source>
        <dbReference type="SAM" id="MobiDB-lite"/>
    </source>
</evidence>
<feature type="region of interest" description="Disordered" evidence="1">
    <location>
        <begin position="179"/>
        <end position="206"/>
    </location>
</feature>
<dbReference type="Proteomes" id="UP001219525">
    <property type="component" value="Unassembled WGS sequence"/>
</dbReference>
<organism evidence="2 3">
    <name type="scientific">Mycena pura</name>
    <dbReference type="NCBI Taxonomy" id="153505"/>
    <lineage>
        <taxon>Eukaryota</taxon>
        <taxon>Fungi</taxon>
        <taxon>Dikarya</taxon>
        <taxon>Basidiomycota</taxon>
        <taxon>Agaricomycotina</taxon>
        <taxon>Agaricomycetes</taxon>
        <taxon>Agaricomycetidae</taxon>
        <taxon>Agaricales</taxon>
        <taxon>Marasmiineae</taxon>
        <taxon>Mycenaceae</taxon>
        <taxon>Mycena</taxon>
    </lineage>
</organism>
<reference evidence="2" key="1">
    <citation type="submission" date="2023-03" db="EMBL/GenBank/DDBJ databases">
        <title>Massive genome expansion in bonnet fungi (Mycena s.s.) driven by repeated elements and novel gene families across ecological guilds.</title>
        <authorList>
            <consortium name="Lawrence Berkeley National Laboratory"/>
            <person name="Harder C.B."/>
            <person name="Miyauchi S."/>
            <person name="Viragh M."/>
            <person name="Kuo A."/>
            <person name="Thoen E."/>
            <person name="Andreopoulos B."/>
            <person name="Lu D."/>
            <person name="Skrede I."/>
            <person name="Drula E."/>
            <person name="Henrissat B."/>
            <person name="Morin E."/>
            <person name="Kohler A."/>
            <person name="Barry K."/>
            <person name="LaButti K."/>
            <person name="Morin E."/>
            <person name="Salamov A."/>
            <person name="Lipzen A."/>
            <person name="Mereny Z."/>
            <person name="Hegedus B."/>
            <person name="Baldrian P."/>
            <person name="Stursova M."/>
            <person name="Weitz H."/>
            <person name="Taylor A."/>
            <person name="Grigoriev I.V."/>
            <person name="Nagy L.G."/>
            <person name="Martin F."/>
            <person name="Kauserud H."/>
        </authorList>
    </citation>
    <scope>NUCLEOTIDE SEQUENCE</scope>
    <source>
        <strain evidence="2">9144</strain>
    </source>
</reference>
<accession>A0AAD7E105</accession>
<dbReference type="AlphaFoldDB" id="A0AAD7E105"/>
<keyword evidence="3" id="KW-1185">Reference proteome</keyword>
<proteinExistence type="predicted"/>
<feature type="compositionally biased region" description="Low complexity" evidence="1">
    <location>
        <begin position="191"/>
        <end position="206"/>
    </location>
</feature>